<feature type="non-terminal residue" evidence="2">
    <location>
        <position position="1"/>
    </location>
</feature>
<feature type="compositionally biased region" description="Low complexity" evidence="1">
    <location>
        <begin position="33"/>
        <end position="43"/>
    </location>
</feature>
<gene>
    <name evidence="2" type="ORF">PFISCL1PPCAC_21672</name>
</gene>
<dbReference type="EMBL" id="BTSY01000005">
    <property type="protein sequence ID" value="GMT30375.1"/>
    <property type="molecule type" value="Genomic_DNA"/>
</dbReference>
<keyword evidence="3" id="KW-1185">Reference proteome</keyword>
<dbReference type="AlphaFoldDB" id="A0AAV5WIL1"/>
<name>A0AAV5WIL1_9BILA</name>
<feature type="compositionally biased region" description="Basic residues" evidence="1">
    <location>
        <begin position="57"/>
        <end position="72"/>
    </location>
</feature>
<protein>
    <submittedName>
        <fullName evidence="2">Uncharacterized protein</fullName>
    </submittedName>
</protein>
<feature type="compositionally biased region" description="Basic and acidic residues" evidence="1">
    <location>
        <begin position="44"/>
        <end position="54"/>
    </location>
</feature>
<proteinExistence type="predicted"/>
<accession>A0AAV5WIL1</accession>
<feature type="region of interest" description="Disordered" evidence="1">
    <location>
        <begin position="29"/>
        <end position="72"/>
    </location>
</feature>
<evidence type="ECO:0000313" key="3">
    <source>
        <dbReference type="Proteomes" id="UP001432322"/>
    </source>
</evidence>
<sequence length="101" mass="11320">KRSTDEQRTCPAAAATAWAAAATAEMTRRRRSCCSSSSASSYRRLLDRPRRDIPSHPQHHPHLPHVASRSHPRPLVLLHAEIIDNRSIDPTQSTVHPTYLP</sequence>
<comment type="caution">
    <text evidence="2">The sequence shown here is derived from an EMBL/GenBank/DDBJ whole genome shotgun (WGS) entry which is preliminary data.</text>
</comment>
<evidence type="ECO:0000313" key="2">
    <source>
        <dbReference type="EMBL" id="GMT30375.1"/>
    </source>
</evidence>
<dbReference type="Proteomes" id="UP001432322">
    <property type="component" value="Unassembled WGS sequence"/>
</dbReference>
<reference evidence="2" key="1">
    <citation type="submission" date="2023-10" db="EMBL/GenBank/DDBJ databases">
        <title>Genome assembly of Pristionchus species.</title>
        <authorList>
            <person name="Yoshida K."/>
            <person name="Sommer R.J."/>
        </authorList>
    </citation>
    <scope>NUCLEOTIDE SEQUENCE</scope>
    <source>
        <strain evidence="2">RS5133</strain>
    </source>
</reference>
<organism evidence="2 3">
    <name type="scientific">Pristionchus fissidentatus</name>
    <dbReference type="NCBI Taxonomy" id="1538716"/>
    <lineage>
        <taxon>Eukaryota</taxon>
        <taxon>Metazoa</taxon>
        <taxon>Ecdysozoa</taxon>
        <taxon>Nematoda</taxon>
        <taxon>Chromadorea</taxon>
        <taxon>Rhabditida</taxon>
        <taxon>Rhabditina</taxon>
        <taxon>Diplogasteromorpha</taxon>
        <taxon>Diplogasteroidea</taxon>
        <taxon>Neodiplogasteridae</taxon>
        <taxon>Pristionchus</taxon>
    </lineage>
</organism>
<evidence type="ECO:0000256" key="1">
    <source>
        <dbReference type="SAM" id="MobiDB-lite"/>
    </source>
</evidence>